<sequence length="234" mass="25764">MMKNSLFANGLIVVIGVLMLLAALQLFGWGKGTSSLEPEGFDASALTQLEVLSEDLNKKVGPELVSQINTMPLFNLDRKRYEGVMGGEDDEPPPVVIESKPLKAKVTSIIMIGDDRYAMMVDQVTNEKITLEQGMPLPGEQGLWVVDQIEARQVTFVAEGEEPVSLELEVFDGTLNGKSRSTTNTKNNRNKTNTEQIEKVDASVAKKNSAEEIRKKIAERRAQMRANAAKGKKE</sequence>
<evidence type="ECO:0000313" key="4">
    <source>
        <dbReference type="Proteomes" id="UP000295724"/>
    </source>
</evidence>
<evidence type="ECO:0000313" key="3">
    <source>
        <dbReference type="EMBL" id="TDR20806.1"/>
    </source>
</evidence>
<dbReference type="AlphaFoldDB" id="A0A4R6XMI2"/>
<evidence type="ECO:0000256" key="1">
    <source>
        <dbReference type="SAM" id="MobiDB-lite"/>
    </source>
</evidence>
<reference evidence="3 4" key="1">
    <citation type="submission" date="2019-03" db="EMBL/GenBank/DDBJ databases">
        <title>Genomic Encyclopedia of Type Strains, Phase IV (KMG-IV): sequencing the most valuable type-strain genomes for metagenomic binning, comparative biology and taxonomic classification.</title>
        <authorList>
            <person name="Goeker M."/>
        </authorList>
    </citation>
    <scope>NUCLEOTIDE SEQUENCE [LARGE SCALE GENOMIC DNA]</scope>
    <source>
        <strain evidence="3 4">DSM 25488</strain>
    </source>
</reference>
<dbReference type="Proteomes" id="UP000295724">
    <property type="component" value="Unassembled WGS sequence"/>
</dbReference>
<feature type="compositionally biased region" description="Low complexity" evidence="1">
    <location>
        <begin position="178"/>
        <end position="194"/>
    </location>
</feature>
<comment type="caution">
    <text evidence="3">The sequence shown here is derived from an EMBL/GenBank/DDBJ whole genome shotgun (WGS) entry which is preliminary data.</text>
</comment>
<name>A0A4R6XMI2_9GAMM</name>
<proteinExistence type="predicted"/>
<evidence type="ECO:0000256" key="2">
    <source>
        <dbReference type="SAM" id="Phobius"/>
    </source>
</evidence>
<keyword evidence="2" id="KW-0472">Membrane</keyword>
<keyword evidence="2" id="KW-1133">Transmembrane helix</keyword>
<feature type="transmembrane region" description="Helical" evidence="2">
    <location>
        <begin position="6"/>
        <end position="27"/>
    </location>
</feature>
<keyword evidence="2" id="KW-0812">Transmembrane</keyword>
<protein>
    <recommendedName>
        <fullName evidence="5">General secretion pathway protein GspN</fullName>
    </recommendedName>
</protein>
<keyword evidence="4" id="KW-1185">Reference proteome</keyword>
<organism evidence="3 4">
    <name type="scientific">Marinicella litoralis</name>
    <dbReference type="NCBI Taxonomy" id="644220"/>
    <lineage>
        <taxon>Bacteria</taxon>
        <taxon>Pseudomonadati</taxon>
        <taxon>Pseudomonadota</taxon>
        <taxon>Gammaproteobacteria</taxon>
        <taxon>Lysobacterales</taxon>
        <taxon>Marinicellaceae</taxon>
        <taxon>Marinicella</taxon>
    </lineage>
</organism>
<accession>A0A4R6XMI2</accession>
<evidence type="ECO:0008006" key="5">
    <source>
        <dbReference type="Google" id="ProtNLM"/>
    </source>
</evidence>
<dbReference type="EMBL" id="SNZB01000003">
    <property type="protein sequence ID" value="TDR20806.1"/>
    <property type="molecule type" value="Genomic_DNA"/>
</dbReference>
<gene>
    <name evidence="3" type="ORF">C8D91_1784</name>
</gene>
<feature type="region of interest" description="Disordered" evidence="1">
    <location>
        <begin position="176"/>
        <end position="209"/>
    </location>
</feature>